<comment type="caution">
    <text evidence="1">The sequence shown here is derived from an EMBL/GenBank/DDBJ whole genome shotgun (WGS) entry which is preliminary data.</text>
</comment>
<name>A0A5B0N544_PUCGR</name>
<evidence type="ECO:0000313" key="2">
    <source>
        <dbReference type="Proteomes" id="UP000324748"/>
    </source>
</evidence>
<reference evidence="1 2" key="1">
    <citation type="submission" date="2019-05" db="EMBL/GenBank/DDBJ databases">
        <title>Emergence of the Ug99 lineage of the wheat stem rust pathogen through somatic hybridization.</title>
        <authorList>
            <person name="Li F."/>
            <person name="Upadhyaya N.M."/>
            <person name="Sperschneider J."/>
            <person name="Matny O."/>
            <person name="Nguyen-Phuc H."/>
            <person name="Mago R."/>
            <person name="Raley C."/>
            <person name="Miller M.E."/>
            <person name="Silverstein K.A.T."/>
            <person name="Henningsen E."/>
            <person name="Hirsch C.D."/>
            <person name="Visser B."/>
            <person name="Pretorius Z.A."/>
            <person name="Steffenson B.J."/>
            <person name="Schwessinger B."/>
            <person name="Dodds P.N."/>
            <person name="Figueroa M."/>
        </authorList>
    </citation>
    <scope>NUCLEOTIDE SEQUENCE [LARGE SCALE GENOMIC DNA]</scope>
    <source>
        <strain evidence="1">21-0</strain>
    </source>
</reference>
<dbReference type="Proteomes" id="UP000324748">
    <property type="component" value="Unassembled WGS sequence"/>
</dbReference>
<protein>
    <submittedName>
        <fullName evidence="1">Uncharacterized protein</fullName>
    </submittedName>
</protein>
<organism evidence="1 2">
    <name type="scientific">Puccinia graminis f. sp. tritici</name>
    <dbReference type="NCBI Taxonomy" id="56615"/>
    <lineage>
        <taxon>Eukaryota</taxon>
        <taxon>Fungi</taxon>
        <taxon>Dikarya</taxon>
        <taxon>Basidiomycota</taxon>
        <taxon>Pucciniomycotina</taxon>
        <taxon>Pucciniomycetes</taxon>
        <taxon>Pucciniales</taxon>
        <taxon>Pucciniaceae</taxon>
        <taxon>Puccinia</taxon>
    </lineage>
</organism>
<keyword evidence="2" id="KW-1185">Reference proteome</keyword>
<gene>
    <name evidence="1" type="ORF">PGT21_000247</name>
</gene>
<dbReference type="AlphaFoldDB" id="A0A5B0N544"/>
<evidence type="ECO:0000313" key="1">
    <source>
        <dbReference type="EMBL" id="KAA1083604.1"/>
    </source>
</evidence>
<sequence length="142" mass="15153">MLSPDSSIGRRATTLGQHTITILVDSIRICKSSHEVGGQLNLQLFLGGSKLVDFWEEQLDPIRSVVSNLLQTPTIGADLVAIHPISSSKAELCRIDADQLALAGGVVDARRPSQFKVFINLPPAACCLASLTLTPASHDDLP</sequence>
<accession>A0A5B0N544</accession>
<proteinExistence type="predicted"/>
<dbReference type="EMBL" id="VSWC01000118">
    <property type="protein sequence ID" value="KAA1083604.1"/>
    <property type="molecule type" value="Genomic_DNA"/>
</dbReference>